<organism evidence="5 6">
    <name type="scientific">Methylobacterium brachiatum</name>
    <dbReference type="NCBI Taxonomy" id="269660"/>
    <lineage>
        <taxon>Bacteria</taxon>
        <taxon>Pseudomonadati</taxon>
        <taxon>Pseudomonadota</taxon>
        <taxon>Alphaproteobacteria</taxon>
        <taxon>Hyphomicrobiales</taxon>
        <taxon>Methylobacteriaceae</taxon>
        <taxon>Methylobacterium</taxon>
    </lineage>
</organism>
<dbReference type="Pfam" id="PF22624">
    <property type="entry name" value="AASDHPPT_N"/>
    <property type="match status" value="1"/>
</dbReference>
<evidence type="ECO:0000313" key="5">
    <source>
        <dbReference type="EMBL" id="MDQ0542820.1"/>
    </source>
</evidence>
<name>A0AAJ1WW31_9HYPH</name>
<evidence type="ECO:0000259" key="4">
    <source>
        <dbReference type="Pfam" id="PF22624"/>
    </source>
</evidence>
<evidence type="ECO:0000256" key="1">
    <source>
        <dbReference type="ARBA" id="ARBA00010990"/>
    </source>
</evidence>
<dbReference type="GO" id="GO:0000287">
    <property type="term" value="F:magnesium ion binding"/>
    <property type="evidence" value="ECO:0007669"/>
    <property type="project" value="InterPro"/>
</dbReference>
<evidence type="ECO:0000256" key="2">
    <source>
        <dbReference type="ARBA" id="ARBA00022679"/>
    </source>
</evidence>
<comment type="similarity">
    <text evidence="1">Belongs to the P-Pant transferase superfamily. Gsp/Sfp/HetI/AcpT family.</text>
</comment>
<dbReference type="AlphaFoldDB" id="A0AAJ1WW31"/>
<dbReference type="InterPro" id="IPR037143">
    <property type="entry name" value="4-PPantetheinyl_Trfase_dom_sf"/>
</dbReference>
<protein>
    <submittedName>
        <fullName evidence="5">4'-phosphopantetheinyl transferase</fullName>
        <ecNumber evidence="5">2.7.8.-</ecNumber>
    </submittedName>
</protein>
<dbReference type="Pfam" id="PF01648">
    <property type="entry name" value="ACPS"/>
    <property type="match status" value="1"/>
</dbReference>
<dbReference type="EC" id="2.7.8.-" evidence="5"/>
<dbReference type="Gene3D" id="3.90.470.20">
    <property type="entry name" value="4'-phosphopantetheinyl transferase domain"/>
    <property type="match status" value="2"/>
</dbReference>
<feature type="domain" description="4'-phosphopantetheinyl transferase N-terminal" evidence="4">
    <location>
        <begin position="15"/>
        <end position="93"/>
    </location>
</feature>
<gene>
    <name evidence="5" type="ORF">QO001_001738</name>
</gene>
<accession>A0AAJ1WW31</accession>
<dbReference type="GO" id="GO:0019878">
    <property type="term" value="P:lysine biosynthetic process via aminoadipic acid"/>
    <property type="evidence" value="ECO:0007669"/>
    <property type="project" value="TreeGrafter"/>
</dbReference>
<proteinExistence type="inferred from homology"/>
<dbReference type="EMBL" id="JAUSWL010000002">
    <property type="protein sequence ID" value="MDQ0542820.1"/>
    <property type="molecule type" value="Genomic_DNA"/>
</dbReference>
<dbReference type="SUPFAM" id="SSF56214">
    <property type="entry name" value="4'-phosphopantetheinyl transferase"/>
    <property type="match status" value="2"/>
</dbReference>
<evidence type="ECO:0000259" key="3">
    <source>
        <dbReference type="Pfam" id="PF01648"/>
    </source>
</evidence>
<dbReference type="PANTHER" id="PTHR12215">
    <property type="entry name" value="PHOSPHOPANTETHEINE TRANSFERASE"/>
    <property type="match status" value="1"/>
</dbReference>
<comment type="caution">
    <text evidence="5">The sequence shown here is derived from an EMBL/GenBank/DDBJ whole genome shotgun (WGS) entry which is preliminary data.</text>
</comment>
<dbReference type="Proteomes" id="UP001223420">
    <property type="component" value="Unassembled WGS sequence"/>
</dbReference>
<reference evidence="5" key="1">
    <citation type="submission" date="2023-07" db="EMBL/GenBank/DDBJ databases">
        <title>Genomic Encyclopedia of Type Strains, Phase IV (KMG-IV): sequencing the most valuable type-strain genomes for metagenomic binning, comparative biology and taxonomic classification.</title>
        <authorList>
            <person name="Goeker M."/>
        </authorList>
    </citation>
    <scope>NUCLEOTIDE SEQUENCE</scope>
    <source>
        <strain evidence="5">DSM 19569</strain>
    </source>
</reference>
<dbReference type="PANTHER" id="PTHR12215:SF10">
    <property type="entry name" value="L-AMINOADIPATE-SEMIALDEHYDE DEHYDROGENASE-PHOSPHOPANTETHEINYL TRANSFERASE"/>
    <property type="match status" value="1"/>
</dbReference>
<dbReference type="GO" id="GO:0008897">
    <property type="term" value="F:holo-[acyl-carrier-protein] synthase activity"/>
    <property type="evidence" value="ECO:0007669"/>
    <property type="project" value="InterPro"/>
</dbReference>
<dbReference type="RefSeq" id="WP_230366897.1">
    <property type="nucleotide sequence ID" value="NZ_JAJALK010000008.1"/>
</dbReference>
<dbReference type="GO" id="GO:0005829">
    <property type="term" value="C:cytosol"/>
    <property type="evidence" value="ECO:0007669"/>
    <property type="project" value="TreeGrafter"/>
</dbReference>
<dbReference type="InterPro" id="IPR055066">
    <property type="entry name" value="AASDHPPT_N"/>
</dbReference>
<keyword evidence="2 5" id="KW-0808">Transferase</keyword>
<sequence>MSAAEVWIVDLALSAAELELCGTVLDAKERDRAGRFLRPADRARYQASHAALRLILGDALGLPPGDIRLKTGAAGKPELVDGSVGFNLSHSGGRALVGLARTAAIGVDVEEIRPIPDVLRIARGQFASDEAAALAAQPSQAINAAFFGLWTRKEAVVKALGTGLSLPLDRFSVSVPPAPARLLRTSDGGAMTLADIDAGPDYAATAAVQSGAATVAVRHLAQDWPSRLRR</sequence>
<evidence type="ECO:0000313" key="6">
    <source>
        <dbReference type="Proteomes" id="UP001223420"/>
    </source>
</evidence>
<dbReference type="InterPro" id="IPR050559">
    <property type="entry name" value="P-Pant_transferase_sf"/>
</dbReference>
<dbReference type="InterPro" id="IPR008278">
    <property type="entry name" value="4-PPantetheinyl_Trfase_dom"/>
</dbReference>
<feature type="domain" description="4'-phosphopantetheinyl transferase" evidence="3">
    <location>
        <begin position="104"/>
        <end position="192"/>
    </location>
</feature>